<dbReference type="InterPro" id="IPR017850">
    <property type="entry name" value="Alkaline_phosphatase_core_sf"/>
</dbReference>
<dbReference type="PANTHER" id="PTHR42693">
    <property type="entry name" value="ARYLSULFATASE FAMILY MEMBER"/>
    <property type="match status" value="1"/>
</dbReference>
<evidence type="ECO:0000256" key="2">
    <source>
        <dbReference type="ARBA" id="ARBA00022723"/>
    </source>
</evidence>
<feature type="signal peptide" evidence="5">
    <location>
        <begin position="1"/>
        <end position="25"/>
    </location>
</feature>
<dbReference type="RefSeq" id="WP_146902547.1">
    <property type="nucleotide sequence ID" value="NZ_BJYS01000037.1"/>
</dbReference>
<evidence type="ECO:0000259" key="6">
    <source>
        <dbReference type="Pfam" id="PF00884"/>
    </source>
</evidence>
<feature type="domain" description="Sulfatase N-terminal" evidence="6">
    <location>
        <begin position="30"/>
        <end position="343"/>
    </location>
</feature>
<organism evidence="7 8">
    <name type="scientific">Adhaeribacter aerolatus</name>
    <dbReference type="NCBI Taxonomy" id="670289"/>
    <lineage>
        <taxon>Bacteria</taxon>
        <taxon>Pseudomonadati</taxon>
        <taxon>Bacteroidota</taxon>
        <taxon>Cytophagia</taxon>
        <taxon>Cytophagales</taxon>
        <taxon>Hymenobacteraceae</taxon>
        <taxon>Adhaeribacter</taxon>
    </lineage>
</organism>
<keyword evidence="5" id="KW-0732">Signal</keyword>
<accession>A0A512B3U9</accession>
<dbReference type="InterPro" id="IPR024607">
    <property type="entry name" value="Sulfatase_CS"/>
</dbReference>
<dbReference type="Pfam" id="PF00884">
    <property type="entry name" value="Sulfatase"/>
    <property type="match status" value="1"/>
</dbReference>
<keyword evidence="3" id="KW-0378">Hydrolase</keyword>
<keyword evidence="8" id="KW-1185">Reference proteome</keyword>
<reference evidence="7 8" key="1">
    <citation type="submission" date="2019-07" db="EMBL/GenBank/DDBJ databases">
        <title>Whole genome shotgun sequence of Adhaeribacter aerolatus NBRC 106133.</title>
        <authorList>
            <person name="Hosoyama A."/>
            <person name="Uohara A."/>
            <person name="Ohji S."/>
            <person name="Ichikawa N."/>
        </authorList>
    </citation>
    <scope>NUCLEOTIDE SEQUENCE [LARGE SCALE GENOMIC DNA]</scope>
    <source>
        <strain evidence="7 8">NBRC 106133</strain>
    </source>
</reference>
<feature type="chain" id="PRO_5022209700" evidence="5">
    <location>
        <begin position="26"/>
        <end position="457"/>
    </location>
</feature>
<proteinExistence type="inferred from homology"/>
<keyword evidence="4" id="KW-0106">Calcium</keyword>
<comment type="similarity">
    <text evidence="1">Belongs to the sulfatase family.</text>
</comment>
<evidence type="ECO:0000256" key="3">
    <source>
        <dbReference type="ARBA" id="ARBA00022801"/>
    </source>
</evidence>
<dbReference type="Gene3D" id="3.30.1120.10">
    <property type="match status" value="1"/>
</dbReference>
<dbReference type="CDD" id="cd16145">
    <property type="entry name" value="ARS_like"/>
    <property type="match status" value="1"/>
</dbReference>
<dbReference type="GO" id="GO:0004065">
    <property type="term" value="F:arylsulfatase activity"/>
    <property type="evidence" value="ECO:0007669"/>
    <property type="project" value="TreeGrafter"/>
</dbReference>
<dbReference type="EMBL" id="BJYS01000037">
    <property type="protein sequence ID" value="GEO06467.1"/>
    <property type="molecule type" value="Genomic_DNA"/>
</dbReference>
<comment type="caution">
    <text evidence="7">The sequence shown here is derived from an EMBL/GenBank/DDBJ whole genome shotgun (WGS) entry which is preliminary data.</text>
</comment>
<dbReference type="InterPro" id="IPR000917">
    <property type="entry name" value="Sulfatase_N"/>
</dbReference>
<evidence type="ECO:0000256" key="1">
    <source>
        <dbReference type="ARBA" id="ARBA00008779"/>
    </source>
</evidence>
<name>A0A512B3U9_9BACT</name>
<dbReference type="Proteomes" id="UP000321532">
    <property type="component" value="Unassembled WGS sequence"/>
</dbReference>
<sequence length="457" mass="50911">MKLNPKAPLLILVGLLCLFTITAHADDKKPNVIFILADDMGTFDVGAYGQKLIKTPNIDRLAKEGIRFTQHYAGSAVCAPSRDVLMTGMHTGHSTIRGNYPFETEGNLPIPDKSVTVAEIFKSKGYTTGMMGKWGLGGPGSTGGPTKQGFDYSLCYLDQRVAHDYYVPYLWKNEEKLMIPENANGGRNVYSHDLFFSHAVQFIKDNKSKPFFLYLPFTIPHNKYEVPSNAAYANQKWGDNQKNYAAMITKMDGDIGKMMALLKELKLDENTIVFFASDNGPVEQMLKTFGSAGPFRSSKGDLYEGGIRVPLIARWPGKIAPGKVSPHVSMFSDFLPTMSELIGASNPAKVDGISFLPTLLGKSQKAHDFLYWEFFNTKVVPNQKNQVFMTQQAVRMGDWKAVRVDINKNPNAPLELYNLKTDVGEKNNVAAQNPEILKKIQDYIATTRQDGVYFSKK</sequence>
<dbReference type="InterPro" id="IPR050738">
    <property type="entry name" value="Sulfatase"/>
</dbReference>
<dbReference type="PANTHER" id="PTHR42693:SF53">
    <property type="entry name" value="ENDO-4-O-SULFATASE"/>
    <property type="match status" value="1"/>
</dbReference>
<protein>
    <submittedName>
        <fullName evidence="7">N-acetylgalactosamine-6-sulfatase</fullName>
    </submittedName>
</protein>
<evidence type="ECO:0000256" key="5">
    <source>
        <dbReference type="SAM" id="SignalP"/>
    </source>
</evidence>
<dbReference type="SUPFAM" id="SSF53649">
    <property type="entry name" value="Alkaline phosphatase-like"/>
    <property type="match status" value="1"/>
</dbReference>
<evidence type="ECO:0000313" key="8">
    <source>
        <dbReference type="Proteomes" id="UP000321532"/>
    </source>
</evidence>
<dbReference type="GO" id="GO:0046872">
    <property type="term" value="F:metal ion binding"/>
    <property type="evidence" value="ECO:0007669"/>
    <property type="project" value="UniProtKB-KW"/>
</dbReference>
<dbReference type="OrthoDB" id="976866at2"/>
<dbReference type="PROSITE" id="PS00523">
    <property type="entry name" value="SULFATASE_1"/>
    <property type="match status" value="1"/>
</dbReference>
<evidence type="ECO:0000313" key="7">
    <source>
        <dbReference type="EMBL" id="GEO06467.1"/>
    </source>
</evidence>
<keyword evidence="2" id="KW-0479">Metal-binding</keyword>
<evidence type="ECO:0000256" key="4">
    <source>
        <dbReference type="ARBA" id="ARBA00022837"/>
    </source>
</evidence>
<dbReference type="AlphaFoldDB" id="A0A512B3U9"/>
<gene>
    <name evidence="7" type="primary">aslA_2</name>
    <name evidence="7" type="ORF">AAE02nite_41310</name>
</gene>
<dbReference type="Gene3D" id="3.40.720.10">
    <property type="entry name" value="Alkaline Phosphatase, subunit A"/>
    <property type="match status" value="1"/>
</dbReference>